<dbReference type="Proteomes" id="UP001642487">
    <property type="component" value="Chromosome 10"/>
</dbReference>
<evidence type="ECO:0000313" key="2">
    <source>
        <dbReference type="EMBL" id="CAK9311712.1"/>
    </source>
</evidence>
<evidence type="ECO:0000313" key="3">
    <source>
        <dbReference type="Proteomes" id="UP001642487"/>
    </source>
</evidence>
<dbReference type="EMBL" id="OZ021744">
    <property type="protein sequence ID" value="CAK9311712.1"/>
    <property type="molecule type" value="Genomic_DNA"/>
</dbReference>
<gene>
    <name evidence="2" type="ORF">CITCOLO1_LOCUS3377</name>
</gene>
<sequence length="192" mass="21811">MSSLMRGERSLDLVWVAWGRISSSSSLIPEETSKWCGTWDRVSQYGSWPKFQGSNPRRKRKDSTPKFTKEDSPSESPFSQPECSALRQDREKSLDQYQVENSSPPRQVSRWEGTTSIPNVPFDLNLGSLEVEAGRTNLQSRQEATNGSPEPLEVDSVSRLDRAKISHSVQSRKKPKMIKKARIWKEELGRSA</sequence>
<feature type="compositionally biased region" description="Polar residues" evidence="1">
    <location>
        <begin position="95"/>
        <end position="118"/>
    </location>
</feature>
<protein>
    <submittedName>
        <fullName evidence="2">Uncharacterized protein</fullName>
    </submittedName>
</protein>
<organism evidence="2 3">
    <name type="scientific">Citrullus colocynthis</name>
    <name type="common">colocynth</name>
    <dbReference type="NCBI Taxonomy" id="252529"/>
    <lineage>
        <taxon>Eukaryota</taxon>
        <taxon>Viridiplantae</taxon>
        <taxon>Streptophyta</taxon>
        <taxon>Embryophyta</taxon>
        <taxon>Tracheophyta</taxon>
        <taxon>Spermatophyta</taxon>
        <taxon>Magnoliopsida</taxon>
        <taxon>eudicotyledons</taxon>
        <taxon>Gunneridae</taxon>
        <taxon>Pentapetalae</taxon>
        <taxon>rosids</taxon>
        <taxon>fabids</taxon>
        <taxon>Cucurbitales</taxon>
        <taxon>Cucurbitaceae</taxon>
        <taxon>Benincaseae</taxon>
        <taxon>Citrullus</taxon>
    </lineage>
</organism>
<keyword evidence="3" id="KW-1185">Reference proteome</keyword>
<feature type="compositionally biased region" description="Polar residues" evidence="1">
    <location>
        <begin position="136"/>
        <end position="148"/>
    </location>
</feature>
<feature type="compositionally biased region" description="Basic and acidic residues" evidence="1">
    <location>
        <begin position="62"/>
        <end position="72"/>
    </location>
</feature>
<reference evidence="2 3" key="1">
    <citation type="submission" date="2024-03" db="EMBL/GenBank/DDBJ databases">
        <authorList>
            <person name="Gkanogiannis A."/>
            <person name="Becerra Lopez-Lavalle L."/>
        </authorList>
    </citation>
    <scope>NUCLEOTIDE SEQUENCE [LARGE SCALE GENOMIC DNA]</scope>
</reference>
<feature type="region of interest" description="Disordered" evidence="1">
    <location>
        <begin position="46"/>
        <end position="119"/>
    </location>
</feature>
<accession>A0ABP0XVH8</accession>
<evidence type="ECO:0000256" key="1">
    <source>
        <dbReference type="SAM" id="MobiDB-lite"/>
    </source>
</evidence>
<feature type="region of interest" description="Disordered" evidence="1">
    <location>
        <begin position="134"/>
        <end position="177"/>
    </location>
</feature>
<name>A0ABP0XVH8_9ROSI</name>
<proteinExistence type="predicted"/>